<feature type="compositionally biased region" description="Basic and acidic residues" evidence="1">
    <location>
        <begin position="213"/>
        <end position="232"/>
    </location>
</feature>
<dbReference type="AlphaFoldDB" id="A0A161YL83"/>
<feature type="compositionally biased region" description="Gly residues" evidence="1">
    <location>
        <begin position="233"/>
        <end position="242"/>
    </location>
</feature>
<feature type="compositionally biased region" description="Basic residues" evidence="1">
    <location>
        <begin position="70"/>
        <end position="103"/>
    </location>
</feature>
<protein>
    <submittedName>
        <fullName evidence="2">Uncharacterized protein</fullName>
    </submittedName>
</protein>
<reference evidence="2 3" key="1">
    <citation type="submission" date="2016-01" db="EMBL/GenBank/DDBJ databases">
        <title>Genome sequence of Oerskovia enterophila VJag, an agar and cellulose degrading bacterium.</title>
        <authorList>
            <person name="Poehlein A."/>
            <person name="Jag V."/>
            <person name="Bengelsdorf F."/>
            <person name="Duerre P."/>
            <person name="Daniel R."/>
        </authorList>
    </citation>
    <scope>NUCLEOTIDE SEQUENCE [LARGE SCALE GENOMIC DNA]</scope>
    <source>
        <strain evidence="2 3">VJag</strain>
    </source>
</reference>
<evidence type="ECO:0000256" key="1">
    <source>
        <dbReference type="SAM" id="MobiDB-lite"/>
    </source>
</evidence>
<feature type="compositionally biased region" description="Gly residues" evidence="1">
    <location>
        <begin position="22"/>
        <end position="34"/>
    </location>
</feature>
<evidence type="ECO:0000313" key="3">
    <source>
        <dbReference type="Proteomes" id="UP000076447"/>
    </source>
</evidence>
<name>A0A161YL83_9CELL</name>
<dbReference type="Proteomes" id="UP000076447">
    <property type="component" value="Unassembled WGS sequence"/>
</dbReference>
<feature type="compositionally biased region" description="Basic and acidic residues" evidence="1">
    <location>
        <begin position="261"/>
        <end position="284"/>
    </location>
</feature>
<sequence length="330" mass="37151">MVGRRRPRGRLHDPPASRRCGGRGGPRRGPGAGRHVGHARPRGLGPDGRRPRRDDPGDLRSPGRAAQPRGRARRRDRRDAHRVRRRARRRPRRELPRRRRGRPRPSLERVLGPPARRAARHPGRGGNRDARRDDPRVVRAGGERGGGGPDRRRPRPAAPARARDARRHALPARARGRRGPRHLGPRARRPRVGRHADRCRGAPGNVRAHPPCRRHDPRGTGREPRPRRKEGACRGGVFGGGRVARRRRRPGRRRAPFGVPRPERGPRHPPCARDRGPGRLDRTPPARGRARRRRPALDVRRARPRDHAGRASPHGVRGAPGRRARDRPAA</sequence>
<accession>A0A161YL83</accession>
<feature type="compositionally biased region" description="Basic and acidic residues" evidence="1">
    <location>
        <begin position="295"/>
        <end position="309"/>
    </location>
</feature>
<evidence type="ECO:0000313" key="2">
    <source>
        <dbReference type="EMBL" id="KZM37278.1"/>
    </source>
</evidence>
<feature type="compositionally biased region" description="Basic residues" evidence="1">
    <location>
        <begin position="320"/>
        <end position="330"/>
    </location>
</feature>
<comment type="caution">
    <text evidence="2">The sequence shown here is derived from an EMBL/GenBank/DDBJ whole genome shotgun (WGS) entry which is preliminary data.</text>
</comment>
<feature type="region of interest" description="Disordered" evidence="1">
    <location>
        <begin position="1"/>
        <end position="330"/>
    </location>
</feature>
<organism evidence="2 3">
    <name type="scientific">Oerskovia enterophila</name>
    <dbReference type="NCBI Taxonomy" id="43678"/>
    <lineage>
        <taxon>Bacteria</taxon>
        <taxon>Bacillati</taxon>
        <taxon>Actinomycetota</taxon>
        <taxon>Actinomycetes</taxon>
        <taxon>Micrococcales</taxon>
        <taxon>Cellulomonadaceae</taxon>
        <taxon>Oerskovia</taxon>
    </lineage>
</organism>
<feature type="compositionally biased region" description="Basic residues" evidence="1">
    <location>
        <begin position="164"/>
        <end position="193"/>
    </location>
</feature>
<feature type="compositionally biased region" description="Low complexity" evidence="1">
    <location>
        <begin position="59"/>
        <end position="69"/>
    </location>
</feature>
<dbReference type="EMBL" id="LRIE01000007">
    <property type="protein sequence ID" value="KZM37278.1"/>
    <property type="molecule type" value="Genomic_DNA"/>
</dbReference>
<gene>
    <name evidence="2" type="ORF">OJAG_00110</name>
</gene>
<feature type="compositionally biased region" description="Basic and acidic residues" evidence="1">
    <location>
        <begin position="47"/>
        <end position="58"/>
    </location>
</feature>
<feature type="compositionally biased region" description="Basic residues" evidence="1">
    <location>
        <begin position="243"/>
        <end position="255"/>
    </location>
</feature>
<proteinExistence type="predicted"/>
<feature type="compositionally biased region" description="Basic and acidic residues" evidence="1">
    <location>
        <begin position="126"/>
        <end position="137"/>
    </location>
</feature>